<dbReference type="SUPFAM" id="SSF46785">
    <property type="entry name" value="Winged helix' DNA-binding domain"/>
    <property type="match status" value="1"/>
</dbReference>
<reference evidence="2" key="1">
    <citation type="submission" date="2021-02" db="EMBL/GenBank/DDBJ databases">
        <title>Natronoglycomyces albus gen. nov., sp. nov, a haloalkaliphilic actinobacterium from a soda solonchak soil.</title>
        <authorList>
            <person name="Sorokin D.Y."/>
            <person name="Khijniak T.V."/>
            <person name="Zakharycheva A.P."/>
            <person name="Boueva O.V."/>
            <person name="Ariskina E.V."/>
            <person name="Hahnke R.L."/>
            <person name="Bunk B."/>
            <person name="Sproer C."/>
            <person name="Schumann P."/>
            <person name="Evtushenko L.I."/>
            <person name="Kublanov I.V."/>
        </authorList>
    </citation>
    <scope>NUCLEOTIDE SEQUENCE</scope>
    <source>
        <strain evidence="2">DSM 106290</strain>
    </source>
</reference>
<dbReference type="Gene3D" id="1.10.10.10">
    <property type="entry name" value="Winged helix-like DNA-binding domain superfamily/Winged helix DNA-binding domain"/>
    <property type="match status" value="1"/>
</dbReference>
<keyword evidence="2" id="KW-0378">Hydrolase</keyword>
<dbReference type="PANTHER" id="PTHR43736">
    <property type="entry name" value="ADP-RIBOSE PYROPHOSPHATASE"/>
    <property type="match status" value="1"/>
</dbReference>
<dbReference type="Gene3D" id="3.90.79.10">
    <property type="entry name" value="Nucleoside Triphosphate Pyrophosphohydrolase"/>
    <property type="match status" value="1"/>
</dbReference>
<accession>A0A895XNN7</accession>
<dbReference type="PANTHER" id="PTHR43736:SF4">
    <property type="entry name" value="SLR1690 PROTEIN"/>
    <property type="match status" value="1"/>
</dbReference>
<dbReference type="SUPFAM" id="SSF55811">
    <property type="entry name" value="Nudix"/>
    <property type="match status" value="1"/>
</dbReference>
<protein>
    <submittedName>
        <fullName evidence="2">NUDIX hydrolase</fullName>
    </submittedName>
</protein>
<dbReference type="Pfam" id="PF21906">
    <property type="entry name" value="WHD_NrtR"/>
    <property type="match status" value="1"/>
</dbReference>
<dbReference type="InterPro" id="IPR015797">
    <property type="entry name" value="NUDIX_hydrolase-like_dom_sf"/>
</dbReference>
<proteinExistence type="predicted"/>
<dbReference type="CDD" id="cd18873">
    <property type="entry name" value="NUDIX_NadM_like"/>
    <property type="match status" value="1"/>
</dbReference>
<keyword evidence="3" id="KW-1185">Reference proteome</keyword>
<evidence type="ECO:0000259" key="1">
    <source>
        <dbReference type="PROSITE" id="PS51462"/>
    </source>
</evidence>
<dbReference type="AlphaFoldDB" id="A0A895XNN7"/>
<evidence type="ECO:0000313" key="2">
    <source>
        <dbReference type="EMBL" id="QSB04675.1"/>
    </source>
</evidence>
<dbReference type="InterPro" id="IPR054105">
    <property type="entry name" value="WHD_NrtR"/>
</dbReference>
<dbReference type="PROSITE" id="PS51462">
    <property type="entry name" value="NUDIX"/>
    <property type="match status" value="1"/>
</dbReference>
<name>A0A895XNN7_9ACTN</name>
<evidence type="ECO:0000313" key="3">
    <source>
        <dbReference type="Proteomes" id="UP000662939"/>
    </source>
</evidence>
<dbReference type="Proteomes" id="UP000662939">
    <property type="component" value="Chromosome"/>
</dbReference>
<dbReference type="GO" id="GO:0016787">
    <property type="term" value="F:hydrolase activity"/>
    <property type="evidence" value="ECO:0007669"/>
    <property type="project" value="UniProtKB-KW"/>
</dbReference>
<dbReference type="EMBL" id="CP070496">
    <property type="protein sequence ID" value="QSB04675.1"/>
    <property type="molecule type" value="Genomic_DNA"/>
</dbReference>
<dbReference type="KEGG" id="nav:JQS30_12965"/>
<dbReference type="InterPro" id="IPR036390">
    <property type="entry name" value="WH_DNA-bd_sf"/>
</dbReference>
<gene>
    <name evidence="2" type="ORF">JQS30_12965</name>
</gene>
<feature type="domain" description="Nudix hydrolase" evidence="1">
    <location>
        <begin position="43"/>
        <end position="179"/>
    </location>
</feature>
<organism evidence="2 3">
    <name type="scientific">Natronoglycomyces albus</name>
    <dbReference type="NCBI Taxonomy" id="2811108"/>
    <lineage>
        <taxon>Bacteria</taxon>
        <taxon>Bacillati</taxon>
        <taxon>Actinomycetota</taxon>
        <taxon>Actinomycetes</taxon>
        <taxon>Glycomycetales</taxon>
        <taxon>Glycomycetaceae</taxon>
        <taxon>Natronoglycomyces</taxon>
    </lineage>
</organism>
<sequence>MFILFSALGVVLVAQHLYFYCHVDNKRSSVVSVDEEPWSPPEILVAVDLVILTLRASAFHVLLIKRGIEPFAGCEALPGGFLNNAGEDILAAALRELREEADLDGTRLHIEQLGAYGAPGRDPRGRVLSIAYLAVAPGLPQPVAGTDASSAEWRPVGHVLSGKVNLAFDHRQIVEDAVERARTKLEHTPLATAFCGEKFTIAELMRVYEAVWDVELDLRNFYRKVQSVPNFIEPVGTDRRPAKGRPARVFRAGSAVTLHPPLVRPESSTGTGEKR</sequence>
<dbReference type="InterPro" id="IPR036388">
    <property type="entry name" value="WH-like_DNA-bd_sf"/>
</dbReference>
<dbReference type="InterPro" id="IPR000086">
    <property type="entry name" value="NUDIX_hydrolase_dom"/>
</dbReference>
<dbReference type="Pfam" id="PF00293">
    <property type="entry name" value="NUDIX"/>
    <property type="match status" value="1"/>
</dbReference>